<feature type="domain" description="DUF883" evidence="8">
    <location>
        <begin position="7"/>
        <end position="53"/>
    </location>
</feature>
<reference evidence="10 11" key="1">
    <citation type="submission" date="2015-07" db="EMBL/GenBank/DDBJ databases">
        <title>Draft genome sequence of the Amantichitinum ursilacus IGB-41, a new chitin-degrading bacterium.</title>
        <authorList>
            <person name="Kirstahler P."/>
            <person name="Guenther M."/>
            <person name="Grumaz C."/>
            <person name="Rupp S."/>
            <person name="Zibek S."/>
            <person name="Sohn K."/>
        </authorList>
    </citation>
    <scope>NUCLEOTIDE SEQUENCE [LARGE SCALE GENOMIC DNA]</scope>
    <source>
        <strain evidence="10 11">IGB-41</strain>
    </source>
</reference>
<evidence type="ECO:0000313" key="11">
    <source>
        <dbReference type="Proteomes" id="UP000037939"/>
    </source>
</evidence>
<comment type="subcellular location">
    <subcellularLocation>
        <location evidence="1">Cell inner membrane</location>
        <topology evidence="1">Single-pass membrane protein</topology>
    </subcellularLocation>
</comment>
<gene>
    <name evidence="10" type="ORF">WG78_21525</name>
</gene>
<dbReference type="InterPro" id="IPR043604">
    <property type="entry name" value="DUF883_N"/>
</dbReference>
<dbReference type="InterPro" id="IPR043605">
    <property type="entry name" value="DUF883_C"/>
</dbReference>
<dbReference type="OrthoDB" id="9181874at2"/>
<dbReference type="GO" id="GO:0005886">
    <property type="term" value="C:plasma membrane"/>
    <property type="evidence" value="ECO:0007669"/>
    <property type="project" value="UniProtKB-SubCell"/>
</dbReference>
<keyword evidence="3" id="KW-1003">Cell membrane</keyword>
<evidence type="ECO:0000259" key="8">
    <source>
        <dbReference type="Pfam" id="PF05957"/>
    </source>
</evidence>
<feature type="domain" description="DUF883" evidence="9">
    <location>
        <begin position="71"/>
        <end position="100"/>
    </location>
</feature>
<evidence type="ECO:0000256" key="5">
    <source>
        <dbReference type="ARBA" id="ARBA00022692"/>
    </source>
</evidence>
<sequence length="100" mass="10954">MANNTEETLINDLQGVLTETEGYLKDAADQTGEKAQVLREKVIANLQTAKAKLLETEKLVAEKTKYAAKVTDEYVHDHPWQSVGVGAAVGFLLGLLVSRR</sequence>
<evidence type="ECO:0000256" key="3">
    <source>
        <dbReference type="ARBA" id="ARBA00022475"/>
    </source>
</evidence>
<organism evidence="10 11">
    <name type="scientific">Amantichitinum ursilacus</name>
    <dbReference type="NCBI Taxonomy" id="857265"/>
    <lineage>
        <taxon>Bacteria</taxon>
        <taxon>Pseudomonadati</taxon>
        <taxon>Pseudomonadota</taxon>
        <taxon>Betaproteobacteria</taxon>
        <taxon>Neisseriales</taxon>
        <taxon>Chitinibacteraceae</taxon>
        <taxon>Amantichitinum</taxon>
    </lineage>
</organism>
<proteinExistence type="inferred from homology"/>
<dbReference type="PANTHER" id="PTHR35893">
    <property type="entry name" value="INNER MEMBRANE PROTEIN-RELATED"/>
    <property type="match status" value="1"/>
</dbReference>
<keyword evidence="4" id="KW-0997">Cell inner membrane</keyword>
<evidence type="ECO:0000256" key="6">
    <source>
        <dbReference type="ARBA" id="ARBA00022989"/>
    </source>
</evidence>
<keyword evidence="6" id="KW-1133">Transmembrane helix</keyword>
<comment type="similarity">
    <text evidence="2">Belongs to the ElaB/YgaM/YqjD family.</text>
</comment>
<evidence type="ECO:0000259" key="9">
    <source>
        <dbReference type="Pfam" id="PF19029"/>
    </source>
</evidence>
<evidence type="ECO:0000256" key="7">
    <source>
        <dbReference type="ARBA" id="ARBA00023136"/>
    </source>
</evidence>
<comment type="caution">
    <text evidence="10">The sequence shown here is derived from an EMBL/GenBank/DDBJ whole genome shotgun (WGS) entry which is preliminary data.</text>
</comment>
<keyword evidence="11" id="KW-1185">Reference proteome</keyword>
<protein>
    <recommendedName>
        <fullName evidence="12">DUF883 domain-containing protein</fullName>
    </recommendedName>
</protein>
<dbReference type="AlphaFoldDB" id="A0A0N0GKK8"/>
<keyword evidence="7" id="KW-0472">Membrane</keyword>
<name>A0A0N0GKK8_9NEIS</name>
<dbReference type="PANTHER" id="PTHR35893:SF3">
    <property type="entry name" value="INNER MEMBRANE PROTEIN"/>
    <property type="match status" value="1"/>
</dbReference>
<accession>A0A0N0GKK8</accession>
<dbReference type="Pfam" id="PF19029">
    <property type="entry name" value="DUF883_C"/>
    <property type="match status" value="1"/>
</dbReference>
<dbReference type="STRING" id="857265.WG78_21525"/>
<dbReference type="RefSeq" id="WP_053939988.1">
    <property type="nucleotide sequence ID" value="NZ_LAQT01000038.1"/>
</dbReference>
<evidence type="ECO:0008006" key="12">
    <source>
        <dbReference type="Google" id="ProtNLM"/>
    </source>
</evidence>
<evidence type="ECO:0000256" key="4">
    <source>
        <dbReference type="ARBA" id="ARBA00022519"/>
    </source>
</evidence>
<keyword evidence="5" id="KW-0812">Transmembrane</keyword>
<evidence type="ECO:0000256" key="1">
    <source>
        <dbReference type="ARBA" id="ARBA00004377"/>
    </source>
</evidence>
<dbReference type="Pfam" id="PF05957">
    <property type="entry name" value="DUF883"/>
    <property type="match status" value="1"/>
</dbReference>
<dbReference type="InterPro" id="IPR010279">
    <property type="entry name" value="YqjD/ElaB"/>
</dbReference>
<dbReference type="GO" id="GO:0043022">
    <property type="term" value="F:ribosome binding"/>
    <property type="evidence" value="ECO:0007669"/>
    <property type="project" value="InterPro"/>
</dbReference>
<dbReference type="EMBL" id="LAQT01000038">
    <property type="protein sequence ID" value="KPC49143.1"/>
    <property type="molecule type" value="Genomic_DNA"/>
</dbReference>
<dbReference type="Proteomes" id="UP000037939">
    <property type="component" value="Unassembled WGS sequence"/>
</dbReference>
<evidence type="ECO:0000256" key="2">
    <source>
        <dbReference type="ARBA" id="ARBA00010423"/>
    </source>
</evidence>
<evidence type="ECO:0000313" key="10">
    <source>
        <dbReference type="EMBL" id="KPC49143.1"/>
    </source>
</evidence>